<dbReference type="AlphaFoldDB" id="A0AAV4IXI4"/>
<accession>A0AAV4IXI4</accession>
<gene>
    <name evidence="2" type="ORF">ElyMa_004924000</name>
</gene>
<evidence type="ECO:0000313" key="2">
    <source>
        <dbReference type="EMBL" id="GFS15122.1"/>
    </source>
</evidence>
<name>A0AAV4IXI4_9GAST</name>
<protein>
    <submittedName>
        <fullName evidence="2">Uncharacterized protein</fullName>
    </submittedName>
</protein>
<proteinExistence type="predicted"/>
<comment type="caution">
    <text evidence="2">The sequence shown here is derived from an EMBL/GenBank/DDBJ whole genome shotgun (WGS) entry which is preliminary data.</text>
</comment>
<dbReference type="EMBL" id="BMAT01009862">
    <property type="protein sequence ID" value="GFS15122.1"/>
    <property type="molecule type" value="Genomic_DNA"/>
</dbReference>
<dbReference type="Proteomes" id="UP000762676">
    <property type="component" value="Unassembled WGS sequence"/>
</dbReference>
<keyword evidence="3" id="KW-1185">Reference proteome</keyword>
<reference evidence="2 3" key="1">
    <citation type="journal article" date="2021" name="Elife">
        <title>Chloroplast acquisition without the gene transfer in kleptoplastic sea slugs, Plakobranchus ocellatus.</title>
        <authorList>
            <person name="Maeda T."/>
            <person name="Takahashi S."/>
            <person name="Yoshida T."/>
            <person name="Shimamura S."/>
            <person name="Takaki Y."/>
            <person name="Nagai Y."/>
            <person name="Toyoda A."/>
            <person name="Suzuki Y."/>
            <person name="Arimoto A."/>
            <person name="Ishii H."/>
            <person name="Satoh N."/>
            <person name="Nishiyama T."/>
            <person name="Hasebe M."/>
            <person name="Maruyama T."/>
            <person name="Minagawa J."/>
            <person name="Obokata J."/>
            <person name="Shigenobu S."/>
        </authorList>
    </citation>
    <scope>NUCLEOTIDE SEQUENCE [LARGE SCALE GENOMIC DNA]</scope>
</reference>
<evidence type="ECO:0000256" key="1">
    <source>
        <dbReference type="SAM" id="MobiDB-lite"/>
    </source>
</evidence>
<feature type="compositionally biased region" description="Basic and acidic residues" evidence="1">
    <location>
        <begin position="16"/>
        <end position="26"/>
    </location>
</feature>
<organism evidence="2 3">
    <name type="scientific">Elysia marginata</name>
    <dbReference type="NCBI Taxonomy" id="1093978"/>
    <lineage>
        <taxon>Eukaryota</taxon>
        <taxon>Metazoa</taxon>
        <taxon>Spiralia</taxon>
        <taxon>Lophotrochozoa</taxon>
        <taxon>Mollusca</taxon>
        <taxon>Gastropoda</taxon>
        <taxon>Heterobranchia</taxon>
        <taxon>Euthyneura</taxon>
        <taxon>Panpulmonata</taxon>
        <taxon>Sacoglossa</taxon>
        <taxon>Placobranchoidea</taxon>
        <taxon>Plakobranchidae</taxon>
        <taxon>Elysia</taxon>
    </lineage>
</organism>
<evidence type="ECO:0000313" key="3">
    <source>
        <dbReference type="Proteomes" id="UP000762676"/>
    </source>
</evidence>
<sequence length="119" mass="13511">MVVWGRKEHGKLRMSGQEENKSSDEIIRKPENHKDFPMLFFTMLLWVVYSVSWNHECQVQTIEASSATRAKSPGTCMTPAIRLSVHAQRILSCIIQAARNNLTGVYVKAICIVILGRHD</sequence>
<feature type="region of interest" description="Disordered" evidence="1">
    <location>
        <begin position="1"/>
        <end position="26"/>
    </location>
</feature>